<dbReference type="STRING" id="104259.A0A0F7TIU9"/>
<feature type="compositionally biased region" description="Polar residues" evidence="5">
    <location>
        <begin position="89"/>
        <end position="99"/>
    </location>
</feature>
<feature type="compositionally biased region" description="Low complexity" evidence="5">
    <location>
        <begin position="686"/>
        <end position="702"/>
    </location>
</feature>
<dbReference type="Proteomes" id="UP000042958">
    <property type="component" value="Unassembled WGS sequence"/>
</dbReference>
<evidence type="ECO:0000256" key="2">
    <source>
        <dbReference type="ARBA" id="ARBA00022771"/>
    </source>
</evidence>
<evidence type="ECO:0000313" key="8">
    <source>
        <dbReference type="Proteomes" id="UP000042958"/>
    </source>
</evidence>
<dbReference type="GO" id="GO:0000785">
    <property type="term" value="C:chromatin"/>
    <property type="evidence" value="ECO:0007669"/>
    <property type="project" value="TreeGrafter"/>
</dbReference>
<dbReference type="PANTHER" id="PTHR10782">
    <property type="entry name" value="ZINC FINGER MIZ DOMAIN-CONTAINING PROTEIN"/>
    <property type="match status" value="1"/>
</dbReference>
<dbReference type="InterPro" id="IPR013083">
    <property type="entry name" value="Znf_RING/FYVE/PHD"/>
</dbReference>
<feature type="compositionally biased region" description="Pro residues" evidence="5">
    <location>
        <begin position="181"/>
        <end position="192"/>
    </location>
</feature>
<protein>
    <recommendedName>
        <fullName evidence="6">SP-RING-type domain-containing protein</fullName>
    </recommendedName>
</protein>
<evidence type="ECO:0000259" key="6">
    <source>
        <dbReference type="PROSITE" id="PS51044"/>
    </source>
</evidence>
<accession>A0A0F7TIU9</accession>
<feature type="domain" description="SP-RING-type" evidence="6">
    <location>
        <begin position="948"/>
        <end position="1038"/>
    </location>
</feature>
<gene>
    <name evidence="7" type="ORF">PMG11_02088</name>
</gene>
<dbReference type="InterPro" id="IPR004181">
    <property type="entry name" value="Znf_MIZ"/>
</dbReference>
<evidence type="ECO:0000256" key="5">
    <source>
        <dbReference type="SAM" id="MobiDB-lite"/>
    </source>
</evidence>
<feature type="region of interest" description="Disordered" evidence="5">
    <location>
        <begin position="1"/>
        <end position="28"/>
    </location>
</feature>
<feature type="region of interest" description="Disordered" evidence="5">
    <location>
        <begin position="1061"/>
        <end position="1118"/>
    </location>
</feature>
<organism evidence="7 8">
    <name type="scientific">Penicillium brasilianum</name>
    <dbReference type="NCBI Taxonomy" id="104259"/>
    <lineage>
        <taxon>Eukaryota</taxon>
        <taxon>Fungi</taxon>
        <taxon>Dikarya</taxon>
        <taxon>Ascomycota</taxon>
        <taxon>Pezizomycotina</taxon>
        <taxon>Eurotiomycetes</taxon>
        <taxon>Eurotiomycetidae</taxon>
        <taxon>Eurotiales</taxon>
        <taxon>Aspergillaceae</taxon>
        <taxon>Penicillium</taxon>
    </lineage>
</organism>
<dbReference type="Gene3D" id="3.30.40.10">
    <property type="entry name" value="Zinc/RING finger domain, C3HC4 (zinc finger)"/>
    <property type="match status" value="1"/>
</dbReference>
<feature type="region of interest" description="Disordered" evidence="5">
    <location>
        <begin position="587"/>
        <end position="621"/>
    </location>
</feature>
<feature type="compositionally biased region" description="Pro residues" evidence="5">
    <location>
        <begin position="108"/>
        <end position="119"/>
    </location>
</feature>
<dbReference type="OrthoDB" id="27975at2759"/>
<dbReference type="GO" id="GO:0016925">
    <property type="term" value="P:protein sumoylation"/>
    <property type="evidence" value="ECO:0007669"/>
    <property type="project" value="TreeGrafter"/>
</dbReference>
<feature type="compositionally biased region" description="Low complexity" evidence="5">
    <location>
        <begin position="636"/>
        <end position="654"/>
    </location>
</feature>
<keyword evidence="3" id="KW-0862">Zinc</keyword>
<dbReference type="EMBL" id="CDHK01000002">
    <property type="protein sequence ID" value="CEJ55857.1"/>
    <property type="molecule type" value="Genomic_DNA"/>
</dbReference>
<feature type="compositionally biased region" description="Polar residues" evidence="5">
    <location>
        <begin position="655"/>
        <end position="670"/>
    </location>
</feature>
<feature type="region of interest" description="Disordered" evidence="5">
    <location>
        <begin position="636"/>
        <end position="731"/>
    </location>
</feature>
<evidence type="ECO:0000256" key="3">
    <source>
        <dbReference type="ARBA" id="ARBA00022833"/>
    </source>
</evidence>
<evidence type="ECO:0000256" key="4">
    <source>
        <dbReference type="PROSITE-ProRule" id="PRU00452"/>
    </source>
</evidence>
<feature type="region of interest" description="Disordered" evidence="5">
    <location>
        <begin position="153"/>
        <end position="280"/>
    </location>
</feature>
<keyword evidence="1" id="KW-0479">Metal-binding</keyword>
<feature type="compositionally biased region" description="Polar residues" evidence="5">
    <location>
        <begin position="590"/>
        <end position="606"/>
    </location>
</feature>
<keyword evidence="2 4" id="KW-0863">Zinc-finger</keyword>
<dbReference type="AlphaFoldDB" id="A0A0F7TIU9"/>
<keyword evidence="8" id="KW-1185">Reference proteome</keyword>
<dbReference type="PANTHER" id="PTHR10782:SF4">
    <property type="entry name" value="TONALLI, ISOFORM E"/>
    <property type="match status" value="1"/>
</dbReference>
<evidence type="ECO:0000313" key="7">
    <source>
        <dbReference type="EMBL" id="CEJ55857.1"/>
    </source>
</evidence>
<proteinExistence type="predicted"/>
<dbReference type="GO" id="GO:0061665">
    <property type="term" value="F:SUMO ligase activity"/>
    <property type="evidence" value="ECO:0007669"/>
    <property type="project" value="TreeGrafter"/>
</dbReference>
<dbReference type="GO" id="GO:0008270">
    <property type="term" value="F:zinc ion binding"/>
    <property type="evidence" value="ECO:0007669"/>
    <property type="project" value="UniProtKB-KW"/>
</dbReference>
<name>A0A0F7TIU9_PENBI</name>
<feature type="compositionally biased region" description="Polar residues" evidence="5">
    <location>
        <begin position="703"/>
        <end position="713"/>
    </location>
</feature>
<reference evidence="8" key="1">
    <citation type="journal article" date="2015" name="Genome Announc.">
        <title>Draft genome sequence of the fungus Penicillium brasilianum MG11.</title>
        <authorList>
            <person name="Horn F."/>
            <person name="Linde J."/>
            <person name="Mattern D.J."/>
            <person name="Walther G."/>
            <person name="Guthke R."/>
            <person name="Brakhage A.A."/>
            <person name="Valiante V."/>
        </authorList>
    </citation>
    <scope>NUCLEOTIDE SEQUENCE [LARGE SCALE GENOMIC DNA]</scope>
    <source>
        <strain evidence="8">MG11</strain>
    </source>
</reference>
<dbReference type="Pfam" id="PF02891">
    <property type="entry name" value="zf-MIZ"/>
    <property type="match status" value="1"/>
</dbReference>
<feature type="region of interest" description="Disordered" evidence="5">
    <location>
        <begin position="43"/>
        <end position="140"/>
    </location>
</feature>
<feature type="compositionally biased region" description="Polar residues" evidence="5">
    <location>
        <begin position="227"/>
        <end position="257"/>
    </location>
</feature>
<sequence>MVSPKLQRSRRPADHLDESNSTASLFLGGVRRDWMASAGAYPREARPAAMSHPRSLKSPSAAAPSKDSRGIGHSGPAELALMSPVTPGANLQRSASSLQAHLPATSKPDPPQDPLPSPVPSSGSHPSPILSPPPSIPSNDLSVAALAVPAAPDKPAAVAAVNVQPRRDKNASPSQPALNQPSPPSVQNPTPRPSVSETSELSEIAPASAAVPHTADPGSRPLHEINNGIQPQSLGNSVGSNQSPSVGINARVNTSGSHAVGSPFQPATPTPPLASRKLDRPSSNDWILWRARANALLNQARECSLNVGGPRALLLIRACGDYDNDLFYLVLHQVFCEMSRDAQGIIARIPVLRDERCRLGITKLAELLEDNAMIPLPLLEAFCLFPLPLEQLINAPWYQEILDQVVGCLSCLVTQLSVLKAETHRRIYERGYPPLVKELRQEYGVTSPVLLGVIFMSICRHVYDPNKIDLLQRHFQKDSFLVSKNAGPDAHLALIEEYRKIPMRGRQPPRPPMPAHQSQRPLQRRATATAGYSHPSPVIGSPAAVSPASQANAQNHLAPASPHIQSPISPNISQNLQHAQYIDQHGRRISAQQVRQISRSKFSEGSSLHGLNLSPSPSQHSVAGWPNYVVQQQQPQSLQQFQYHHHQQQQQQQQSTRHVSSGDTTTQPSAAYQAVQMMVTSRTSHSQAQQPPSVRPVPASSPTVQGPQNQTSRPRAPAMSPLLPPEGYRAPQTVQPNPMRLSLHQADLRDPVKYLVQLTPNGLEETALYQYLDQFTLDPTRIDPDVFSYRWKFTISPDDYQRFPRYVDRGQGQRSIRTYQPGCRTYRLRIIALPDSEKKEMQRFWPIANTTWPSVLYIFVNNHELYVRRKVHNGKDLPLDITRHLREGENEVNVHFLLAPNECKNFHYVAGIESMKVSEYKGVLERTRHVPASETRANIKKRLSPITDDDELAVVTDSLNVPLIDPFMAQIFNTPARSTNCNHIECFDLDTFITTRRSQSGSAPMNDNWLCPICKADARPQFLVVDQYFVEVRDAIAKQGIIDTAQSIQIRVDGTWTVKVTSDDASPSSPARRRPSQPPSSGKRKADSMTGAAEQTARTKHESTPSTPAQDPTVIEID</sequence>
<feature type="region of interest" description="Disordered" evidence="5">
    <location>
        <begin position="503"/>
        <end position="570"/>
    </location>
</feature>
<dbReference type="PROSITE" id="PS51044">
    <property type="entry name" value="ZF_SP_RING"/>
    <property type="match status" value="1"/>
</dbReference>
<feature type="compositionally biased region" description="Low complexity" evidence="5">
    <location>
        <begin position="153"/>
        <end position="163"/>
    </location>
</feature>
<feature type="compositionally biased region" description="Polar residues" evidence="5">
    <location>
        <begin position="171"/>
        <end position="180"/>
    </location>
</feature>
<evidence type="ECO:0000256" key="1">
    <source>
        <dbReference type="ARBA" id="ARBA00022723"/>
    </source>
</evidence>